<organism evidence="3">
    <name type="scientific">Chaetoceros debilis</name>
    <dbReference type="NCBI Taxonomy" id="122233"/>
    <lineage>
        <taxon>Eukaryota</taxon>
        <taxon>Sar</taxon>
        <taxon>Stramenopiles</taxon>
        <taxon>Ochrophyta</taxon>
        <taxon>Bacillariophyta</taxon>
        <taxon>Coscinodiscophyceae</taxon>
        <taxon>Chaetocerotophycidae</taxon>
        <taxon>Chaetocerotales</taxon>
        <taxon>Chaetocerotaceae</taxon>
        <taxon>Chaetoceros</taxon>
    </lineage>
</organism>
<evidence type="ECO:0000313" key="2">
    <source>
        <dbReference type="EMBL" id="CAE0475448.1"/>
    </source>
</evidence>
<accession>A0A6S8YN08</accession>
<feature type="compositionally biased region" description="Basic and acidic residues" evidence="1">
    <location>
        <begin position="13"/>
        <end position="30"/>
    </location>
</feature>
<dbReference type="EMBL" id="HBIO01026424">
    <property type="protein sequence ID" value="CAE0475448.1"/>
    <property type="molecule type" value="Transcribed_RNA"/>
</dbReference>
<protein>
    <submittedName>
        <fullName evidence="3">Uncharacterized protein</fullName>
    </submittedName>
</protein>
<feature type="region of interest" description="Disordered" evidence="1">
    <location>
        <begin position="1"/>
        <end position="61"/>
    </location>
</feature>
<dbReference type="AlphaFoldDB" id="A0A6S8YN08"/>
<reference evidence="3" key="1">
    <citation type="submission" date="2021-01" db="EMBL/GenBank/DDBJ databases">
        <authorList>
            <person name="Corre E."/>
            <person name="Pelletier E."/>
            <person name="Niang G."/>
            <person name="Scheremetjew M."/>
            <person name="Finn R."/>
            <person name="Kale V."/>
            <person name="Holt S."/>
            <person name="Cochrane G."/>
            <person name="Meng A."/>
            <person name="Brown T."/>
            <person name="Cohen L."/>
        </authorList>
    </citation>
    <scope>NUCLEOTIDE SEQUENCE</scope>
    <source>
        <strain evidence="3">MM31A-1</strain>
    </source>
</reference>
<feature type="compositionally biased region" description="Polar residues" evidence="1">
    <location>
        <begin position="1"/>
        <end position="12"/>
    </location>
</feature>
<evidence type="ECO:0000256" key="1">
    <source>
        <dbReference type="SAM" id="MobiDB-lite"/>
    </source>
</evidence>
<gene>
    <name evidence="2" type="ORF">CDEB00056_LOCUS20301</name>
    <name evidence="3" type="ORF">CDEB00056_LOCUS20303</name>
</gene>
<sequence>MQSSISCIASNAQEERANNVDDEDRHHGEEEISTISNENISAQKEKHAHTKRDAAPDSIAQLSKRRDRGRVKLIQQFPEKVCKKKQYDVVMKLFDILVASTAFCNCVRYWCLLDILLLLRTTSAYRS</sequence>
<name>A0A6S8YN08_9STRA</name>
<proteinExistence type="predicted"/>
<dbReference type="EMBL" id="HBIO01026426">
    <property type="protein sequence ID" value="CAE0475450.1"/>
    <property type="molecule type" value="Transcribed_RNA"/>
</dbReference>
<evidence type="ECO:0000313" key="3">
    <source>
        <dbReference type="EMBL" id="CAE0475450.1"/>
    </source>
</evidence>